<organism evidence="2 3">
    <name type="scientific">Streptosporangium lutulentum</name>
    <dbReference type="NCBI Taxonomy" id="1461250"/>
    <lineage>
        <taxon>Bacteria</taxon>
        <taxon>Bacillati</taxon>
        <taxon>Actinomycetota</taxon>
        <taxon>Actinomycetes</taxon>
        <taxon>Streptosporangiales</taxon>
        <taxon>Streptosporangiaceae</taxon>
        <taxon>Streptosporangium</taxon>
    </lineage>
</organism>
<dbReference type="Proteomes" id="UP001225356">
    <property type="component" value="Unassembled WGS sequence"/>
</dbReference>
<dbReference type="RefSeq" id="WP_307554969.1">
    <property type="nucleotide sequence ID" value="NZ_JAUSQU010000001.1"/>
</dbReference>
<keyword evidence="1" id="KW-0732">Signal</keyword>
<sequence>MPYFTRRFPIRLGMALLLTALTLAACGEKEPTAAEAGATLKAHILKLLEEVNAQNIKIIDPGGKDVPCGEGKAKRTFAATGQDSAPERKASGLNDIMISASKRVADYDLVSIGNPDDINDPMTMADTLSRTSLVLQSSFDGQYAVRGETECLSRL</sequence>
<reference evidence="2 3" key="1">
    <citation type="submission" date="2023-07" db="EMBL/GenBank/DDBJ databases">
        <title>Sequencing the genomes of 1000 actinobacteria strains.</title>
        <authorList>
            <person name="Klenk H.-P."/>
        </authorList>
    </citation>
    <scope>NUCLEOTIDE SEQUENCE [LARGE SCALE GENOMIC DNA]</scope>
    <source>
        <strain evidence="2 3">DSM 46740</strain>
    </source>
</reference>
<feature type="chain" id="PRO_5046784528" evidence="1">
    <location>
        <begin position="25"/>
        <end position="155"/>
    </location>
</feature>
<protein>
    <submittedName>
        <fullName evidence="2">Uncharacterized protein</fullName>
    </submittedName>
</protein>
<dbReference type="PROSITE" id="PS51257">
    <property type="entry name" value="PROKAR_LIPOPROTEIN"/>
    <property type="match status" value="1"/>
</dbReference>
<comment type="caution">
    <text evidence="2">The sequence shown here is derived from an EMBL/GenBank/DDBJ whole genome shotgun (WGS) entry which is preliminary data.</text>
</comment>
<gene>
    <name evidence="2" type="ORF">J2853_000761</name>
</gene>
<evidence type="ECO:0000256" key="1">
    <source>
        <dbReference type="SAM" id="SignalP"/>
    </source>
</evidence>
<proteinExistence type="predicted"/>
<feature type="signal peptide" evidence="1">
    <location>
        <begin position="1"/>
        <end position="24"/>
    </location>
</feature>
<evidence type="ECO:0000313" key="2">
    <source>
        <dbReference type="EMBL" id="MDP9841550.1"/>
    </source>
</evidence>
<accession>A0ABT9Q542</accession>
<evidence type="ECO:0000313" key="3">
    <source>
        <dbReference type="Proteomes" id="UP001225356"/>
    </source>
</evidence>
<keyword evidence="3" id="KW-1185">Reference proteome</keyword>
<name>A0ABT9Q542_9ACTN</name>
<dbReference type="EMBL" id="JAUSQU010000001">
    <property type="protein sequence ID" value="MDP9841550.1"/>
    <property type="molecule type" value="Genomic_DNA"/>
</dbReference>